<accession>A0A164NKY5</accession>
<sequence>MFDTSGFRQINEDVWDYPLTGDRVLRQYTPGVPTIPAALEDLPTLRRSLAEASAESGCLIEAHVVSFAGLPALLRFEKMRHWNQPGGLIYTASIIVPRATGAAALLVLCADNDFAGLRDAAIATRVGIDRMNPPHPYAPHVRGDLPYSVGDDAQWDQEFPGHALTRARRWFGELSRTVRIDPRFAALPPFSGPIPDFPGMTPLSDPPLPPS</sequence>
<evidence type="ECO:0000313" key="3">
    <source>
        <dbReference type="Proteomes" id="UP000076512"/>
    </source>
</evidence>
<reference evidence="2 3" key="1">
    <citation type="submission" date="2016-04" db="EMBL/GenBank/DDBJ databases">
        <authorList>
            <person name="Evans L.H."/>
            <person name="Alamgir A."/>
            <person name="Owens N."/>
            <person name="Weber N.D."/>
            <person name="Virtaneva K."/>
            <person name="Barbian K."/>
            <person name="Babar A."/>
            <person name="Rosenke K."/>
        </authorList>
    </citation>
    <scope>NUCLEOTIDE SEQUENCE [LARGE SCALE GENOMIC DNA]</scope>
    <source>
        <strain evidence="2 3">IFM 0406</strain>
    </source>
</reference>
<protein>
    <submittedName>
        <fullName evidence="2">Uncharacterized protein</fullName>
    </submittedName>
</protein>
<evidence type="ECO:0000256" key="1">
    <source>
        <dbReference type="SAM" id="MobiDB-lite"/>
    </source>
</evidence>
<organism evidence="2 3">
    <name type="scientific">Nocardia terpenica</name>
    <dbReference type="NCBI Taxonomy" id="455432"/>
    <lineage>
        <taxon>Bacteria</taxon>
        <taxon>Bacillati</taxon>
        <taxon>Actinomycetota</taxon>
        <taxon>Actinomycetes</taxon>
        <taxon>Mycobacteriales</taxon>
        <taxon>Nocardiaceae</taxon>
        <taxon>Nocardia</taxon>
    </lineage>
</organism>
<feature type="region of interest" description="Disordered" evidence="1">
    <location>
        <begin position="192"/>
        <end position="211"/>
    </location>
</feature>
<dbReference type="Proteomes" id="UP000076512">
    <property type="component" value="Unassembled WGS sequence"/>
</dbReference>
<dbReference type="STRING" id="455432.AWN90_25775"/>
<dbReference type="AlphaFoldDB" id="A0A164NKY5"/>
<comment type="caution">
    <text evidence="2">The sequence shown here is derived from an EMBL/GenBank/DDBJ whole genome shotgun (WGS) entry which is preliminary data.</text>
</comment>
<evidence type="ECO:0000313" key="2">
    <source>
        <dbReference type="EMBL" id="KZM74477.1"/>
    </source>
</evidence>
<keyword evidence="3" id="KW-1185">Reference proteome</keyword>
<gene>
    <name evidence="2" type="ORF">AWN90_25775</name>
</gene>
<name>A0A164NKY5_9NOCA</name>
<dbReference type="EMBL" id="LWGR01000005">
    <property type="protein sequence ID" value="KZM74477.1"/>
    <property type="molecule type" value="Genomic_DNA"/>
</dbReference>
<proteinExistence type="predicted"/>